<proteinExistence type="predicted"/>
<evidence type="ECO:0000313" key="2">
    <source>
        <dbReference type="EMBL" id="EFA81488.1"/>
    </source>
</evidence>
<dbReference type="GeneID" id="31360961"/>
<dbReference type="RefSeq" id="XP_020433606.1">
    <property type="nucleotide sequence ID" value="XM_020576357.1"/>
</dbReference>
<keyword evidence="3" id="KW-1185">Reference proteome</keyword>
<gene>
    <name evidence="2" type="ORF">PPL_05476</name>
</gene>
<reference evidence="2 3" key="1">
    <citation type="journal article" date="2011" name="Genome Res.">
        <title>Phylogeny-wide analysis of social amoeba genomes highlights ancient origins for complex intercellular communication.</title>
        <authorList>
            <person name="Heidel A.J."/>
            <person name="Lawal H.M."/>
            <person name="Felder M."/>
            <person name="Schilde C."/>
            <person name="Helps N.R."/>
            <person name="Tunggal B."/>
            <person name="Rivero F."/>
            <person name="John U."/>
            <person name="Schleicher M."/>
            <person name="Eichinger L."/>
            <person name="Platzer M."/>
            <person name="Noegel A.A."/>
            <person name="Schaap P."/>
            <person name="Gloeckner G."/>
        </authorList>
    </citation>
    <scope>NUCLEOTIDE SEQUENCE [LARGE SCALE GENOMIC DNA]</scope>
    <source>
        <strain evidence="3">ATCC 26659 / Pp 5 / PN500</strain>
    </source>
</reference>
<evidence type="ECO:0000256" key="1">
    <source>
        <dbReference type="SAM" id="SignalP"/>
    </source>
</evidence>
<dbReference type="EMBL" id="ADBJ01000025">
    <property type="protein sequence ID" value="EFA81488.1"/>
    <property type="molecule type" value="Genomic_DNA"/>
</dbReference>
<accession>D3BAA1</accession>
<feature type="chain" id="PRO_5003040941" evidence="1">
    <location>
        <begin position="25"/>
        <end position="132"/>
    </location>
</feature>
<keyword evidence="1" id="KW-0732">Signal</keyword>
<name>D3BAA1_HETP5</name>
<dbReference type="InParanoid" id="D3BAA1"/>
<dbReference type="Proteomes" id="UP000001396">
    <property type="component" value="Unassembled WGS sequence"/>
</dbReference>
<comment type="caution">
    <text evidence="2">The sequence shown here is derived from an EMBL/GenBank/DDBJ whole genome shotgun (WGS) entry which is preliminary data.</text>
</comment>
<protein>
    <submittedName>
        <fullName evidence="2">Uncharacterized protein</fullName>
    </submittedName>
</protein>
<dbReference type="AlphaFoldDB" id="D3BAA1"/>
<evidence type="ECO:0000313" key="3">
    <source>
        <dbReference type="Proteomes" id="UP000001396"/>
    </source>
</evidence>
<sequence>MIKINKLYLFLLIQIICSFLIVSARYDNTDDDPDYCCEGYFDDRTNKSVCTSKVYSKSSWYYYHCGSVVSYTNSYDGEALLFETLDTDNFCVNIIYRNKNHFFANESKFLSHINVKPMIFTKVHTNIGHQQQ</sequence>
<feature type="signal peptide" evidence="1">
    <location>
        <begin position="1"/>
        <end position="24"/>
    </location>
</feature>
<organism evidence="2 3">
    <name type="scientific">Heterostelium pallidum (strain ATCC 26659 / Pp 5 / PN500)</name>
    <name type="common">Cellular slime mold</name>
    <name type="synonym">Polysphondylium pallidum</name>
    <dbReference type="NCBI Taxonomy" id="670386"/>
    <lineage>
        <taxon>Eukaryota</taxon>
        <taxon>Amoebozoa</taxon>
        <taxon>Evosea</taxon>
        <taxon>Eumycetozoa</taxon>
        <taxon>Dictyostelia</taxon>
        <taxon>Acytosteliales</taxon>
        <taxon>Acytosteliaceae</taxon>
        <taxon>Heterostelium</taxon>
    </lineage>
</organism>